<feature type="region of interest" description="Disordered" evidence="8">
    <location>
        <begin position="1"/>
        <end position="22"/>
    </location>
</feature>
<dbReference type="Proteomes" id="UP000800200">
    <property type="component" value="Unassembled WGS sequence"/>
</dbReference>
<accession>A0A6A6EV08</accession>
<name>A0A6A6EV08_9PEZI</name>
<dbReference type="Pfam" id="PF10744">
    <property type="entry name" value="Med1"/>
    <property type="match status" value="1"/>
</dbReference>
<evidence type="ECO:0000256" key="6">
    <source>
        <dbReference type="ARBA" id="ARBA00023242"/>
    </source>
</evidence>
<evidence type="ECO:0000256" key="5">
    <source>
        <dbReference type="ARBA" id="ARBA00023163"/>
    </source>
</evidence>
<feature type="region of interest" description="Disordered" evidence="8">
    <location>
        <begin position="290"/>
        <end position="311"/>
    </location>
</feature>
<evidence type="ECO:0000259" key="9">
    <source>
        <dbReference type="Pfam" id="PF10744"/>
    </source>
</evidence>
<evidence type="ECO:0000256" key="3">
    <source>
        <dbReference type="ARBA" id="ARBA00023015"/>
    </source>
</evidence>
<dbReference type="GO" id="GO:0045944">
    <property type="term" value="P:positive regulation of transcription by RNA polymerase II"/>
    <property type="evidence" value="ECO:0007669"/>
    <property type="project" value="UniProtKB-ARBA"/>
</dbReference>
<dbReference type="GO" id="GO:0003712">
    <property type="term" value="F:transcription coregulator activity"/>
    <property type="evidence" value="ECO:0007669"/>
    <property type="project" value="InterPro"/>
</dbReference>
<gene>
    <name evidence="10" type="ORF">K469DRAFT_652259</name>
</gene>
<protein>
    <recommendedName>
        <fullName evidence="7">Mediator of RNA polymerase II transcription subunit 1</fullName>
    </recommendedName>
    <alternativeName>
        <fullName evidence="7">Mediator complex subunit 1</fullName>
    </alternativeName>
</protein>
<evidence type="ECO:0000313" key="11">
    <source>
        <dbReference type="Proteomes" id="UP000800200"/>
    </source>
</evidence>
<dbReference type="InterPro" id="IPR019680">
    <property type="entry name" value="Mediator_Med1"/>
</dbReference>
<dbReference type="PANTHER" id="PTHR35041:SF4">
    <property type="entry name" value="MEDIATOR OF RNA POLYMERASE II TRANSCRIPTION SUBUNIT 1"/>
    <property type="match status" value="1"/>
</dbReference>
<evidence type="ECO:0000256" key="7">
    <source>
        <dbReference type="RuleBase" id="RU364059"/>
    </source>
</evidence>
<keyword evidence="3 7" id="KW-0805">Transcription regulation</keyword>
<sequence>MATPTPSTNTPQKHLAAFSSPAPRSLPGMINFDSPAALGLSLEGGVGMGISMSGMSGLGLSASAIGRADEEERRRRLESVIATLKTRPGRVSEEGIIGLCKKEGLEVVKEPQGKEEENRMKLILLIGNEGMCEIPMRNGEIENVNLELASDRSDISFGPTGSQILLRDLRPLPGMAKINLTLERFSHNLDKLLRMDKLSSQGASCFQAVFGIYTSLRKLFEHEKKIAVELLDAKIPYTSQRAEREVLCKKSGRPRMNAEDGIGLALEYWMDRRYLIPKYPQAKKSVSLKGKEKMDIDSDDTSNCYPEDQDPSTNKIYSMTIECESSQSAMYPPIRISDAWISENITKAADATDSNIDDMLMDRPSIDWLEPPQTYLPSAGPEEHDAMNLDTAPGRLPNIRFIAKFNPPLVVPLSVAVTIHQSLSNEIPNDSIRPTTFVGLALRPGEADPGVTGLDVESVQEIRNTRTVLAYDRDGKEEQHIHSNSLYVPKTEYARTIEVLPFSHPRQLIEILPTLRQYAFLTNLLVPLSPPLTSMKSNADALQLDITLSYAQPTPRLTMHLPHPSSSPPTSNLSSAASILDSIMGSADTDMKPPIGITVDIMTNADLMISDQNVVPARSALETKDVDVDMVKGAGEHDKLVQRLAKALDVCGELGVWGEWVRREIQRQDG</sequence>
<reference evidence="10" key="1">
    <citation type="journal article" date="2020" name="Stud. Mycol.">
        <title>101 Dothideomycetes genomes: a test case for predicting lifestyles and emergence of pathogens.</title>
        <authorList>
            <person name="Haridas S."/>
            <person name="Albert R."/>
            <person name="Binder M."/>
            <person name="Bloem J."/>
            <person name="Labutti K."/>
            <person name="Salamov A."/>
            <person name="Andreopoulos B."/>
            <person name="Baker S."/>
            <person name="Barry K."/>
            <person name="Bills G."/>
            <person name="Bluhm B."/>
            <person name="Cannon C."/>
            <person name="Castanera R."/>
            <person name="Culley D."/>
            <person name="Daum C."/>
            <person name="Ezra D."/>
            <person name="Gonzalez J."/>
            <person name="Henrissat B."/>
            <person name="Kuo A."/>
            <person name="Liang C."/>
            <person name="Lipzen A."/>
            <person name="Lutzoni F."/>
            <person name="Magnuson J."/>
            <person name="Mondo S."/>
            <person name="Nolan M."/>
            <person name="Ohm R."/>
            <person name="Pangilinan J."/>
            <person name="Park H.-J."/>
            <person name="Ramirez L."/>
            <person name="Alfaro M."/>
            <person name="Sun H."/>
            <person name="Tritt A."/>
            <person name="Yoshinaga Y."/>
            <person name="Zwiers L.-H."/>
            <person name="Turgeon B."/>
            <person name="Goodwin S."/>
            <person name="Spatafora J."/>
            <person name="Crous P."/>
            <person name="Grigoriev I."/>
        </authorList>
    </citation>
    <scope>NUCLEOTIDE SEQUENCE</scope>
    <source>
        <strain evidence="10">CBS 207.26</strain>
    </source>
</reference>
<dbReference type="PANTHER" id="PTHR35041">
    <property type="entry name" value="MEDIATOR OF RNA POLYMERASE II TRANSCRIPTION SUBUNIT 1"/>
    <property type="match status" value="1"/>
</dbReference>
<keyword evidence="11" id="KW-1185">Reference proteome</keyword>
<comment type="subcellular location">
    <subcellularLocation>
        <location evidence="1 7">Nucleus</location>
    </subcellularLocation>
</comment>
<proteinExistence type="inferred from homology"/>
<evidence type="ECO:0000256" key="1">
    <source>
        <dbReference type="ARBA" id="ARBA00004123"/>
    </source>
</evidence>
<dbReference type="EMBL" id="ML994613">
    <property type="protein sequence ID" value="KAF2193716.1"/>
    <property type="molecule type" value="Genomic_DNA"/>
</dbReference>
<dbReference type="OrthoDB" id="5310959at2759"/>
<evidence type="ECO:0000256" key="4">
    <source>
        <dbReference type="ARBA" id="ARBA00023159"/>
    </source>
</evidence>
<evidence type="ECO:0000256" key="8">
    <source>
        <dbReference type="SAM" id="MobiDB-lite"/>
    </source>
</evidence>
<comment type="similarity">
    <text evidence="2 7">Belongs to the Mediator complex subunit 1 family.</text>
</comment>
<feature type="domain" description="Mediator complex subunit Med1" evidence="9">
    <location>
        <begin position="79"/>
        <end position="525"/>
    </location>
</feature>
<feature type="compositionally biased region" description="Polar residues" evidence="8">
    <location>
        <begin position="1"/>
        <end position="12"/>
    </location>
</feature>
<keyword evidence="6 7" id="KW-0539">Nucleus</keyword>
<comment type="function">
    <text evidence="7">Component of the Mediator complex, a coactivator involved in the regulated transcription of nearly all RNA polymerase II-dependent genes. Mediator functions as a bridge to convey information from gene-specific regulatory proteins to the basal RNA polymerase II transcription machinery. Mediator is recruited to promoters by direct interactions with regulatory proteins and serves as a scaffold for the assembly of a functional preinitiation complex with RNA polymerase II and the general transcription factors.</text>
</comment>
<keyword evidence="5 7" id="KW-0804">Transcription</keyword>
<evidence type="ECO:0000256" key="2">
    <source>
        <dbReference type="ARBA" id="ARBA00006210"/>
    </source>
</evidence>
<dbReference type="AlphaFoldDB" id="A0A6A6EV08"/>
<dbReference type="GO" id="GO:0016592">
    <property type="term" value="C:mediator complex"/>
    <property type="evidence" value="ECO:0007669"/>
    <property type="project" value="InterPro"/>
</dbReference>
<keyword evidence="4 7" id="KW-0010">Activator</keyword>
<evidence type="ECO:0000313" key="10">
    <source>
        <dbReference type="EMBL" id="KAF2193716.1"/>
    </source>
</evidence>
<organism evidence="10 11">
    <name type="scientific">Zopfia rhizophila CBS 207.26</name>
    <dbReference type="NCBI Taxonomy" id="1314779"/>
    <lineage>
        <taxon>Eukaryota</taxon>
        <taxon>Fungi</taxon>
        <taxon>Dikarya</taxon>
        <taxon>Ascomycota</taxon>
        <taxon>Pezizomycotina</taxon>
        <taxon>Dothideomycetes</taxon>
        <taxon>Dothideomycetes incertae sedis</taxon>
        <taxon>Zopfiaceae</taxon>
        <taxon>Zopfia</taxon>
    </lineage>
</organism>